<proteinExistence type="predicted"/>
<accession>A0A9P0B841</accession>
<dbReference type="EMBL" id="OV121136">
    <property type="protein sequence ID" value="CAH0557103.1"/>
    <property type="molecule type" value="Genomic_DNA"/>
</dbReference>
<protein>
    <submittedName>
        <fullName evidence="1">Uncharacterized protein</fullName>
    </submittedName>
</protein>
<evidence type="ECO:0000313" key="1">
    <source>
        <dbReference type="EMBL" id="CAH0557103.1"/>
    </source>
</evidence>
<gene>
    <name evidence="1" type="ORF">MELIAE_LOCUS7895</name>
</gene>
<reference evidence="1" key="1">
    <citation type="submission" date="2021-12" db="EMBL/GenBank/DDBJ databases">
        <authorList>
            <person name="King R."/>
        </authorList>
    </citation>
    <scope>NUCLEOTIDE SEQUENCE</scope>
</reference>
<dbReference type="GO" id="GO:0042254">
    <property type="term" value="P:ribosome biogenesis"/>
    <property type="evidence" value="ECO:0007669"/>
    <property type="project" value="InterPro"/>
</dbReference>
<dbReference type="AlphaFoldDB" id="A0A9P0B841"/>
<dbReference type="Proteomes" id="UP001154078">
    <property type="component" value="Chromosome 5"/>
</dbReference>
<evidence type="ECO:0000313" key="2">
    <source>
        <dbReference type="Proteomes" id="UP001154078"/>
    </source>
</evidence>
<dbReference type="InterPro" id="IPR031389">
    <property type="entry name" value="RBIS"/>
</dbReference>
<sequence length="100" mass="11280">MGKNNKKNNVFKVAGAKSFKSKAKAKSVKTDLKNINNIKNKKQEVDKLLTELQDKVRKIDTVPEKSTVNKTKLKIKSKEDVEKEKKSIETLDSMNAMSVS</sequence>
<organism evidence="1 2">
    <name type="scientific">Brassicogethes aeneus</name>
    <name type="common">Rape pollen beetle</name>
    <name type="synonym">Meligethes aeneus</name>
    <dbReference type="NCBI Taxonomy" id="1431903"/>
    <lineage>
        <taxon>Eukaryota</taxon>
        <taxon>Metazoa</taxon>
        <taxon>Ecdysozoa</taxon>
        <taxon>Arthropoda</taxon>
        <taxon>Hexapoda</taxon>
        <taxon>Insecta</taxon>
        <taxon>Pterygota</taxon>
        <taxon>Neoptera</taxon>
        <taxon>Endopterygota</taxon>
        <taxon>Coleoptera</taxon>
        <taxon>Polyphaga</taxon>
        <taxon>Cucujiformia</taxon>
        <taxon>Nitidulidae</taxon>
        <taxon>Meligethinae</taxon>
        <taxon>Brassicogethes</taxon>
    </lineage>
</organism>
<name>A0A9P0B841_BRAAE</name>
<dbReference type="Pfam" id="PF15679">
    <property type="entry name" value="DUF4665"/>
    <property type="match status" value="1"/>
</dbReference>
<keyword evidence="2" id="KW-1185">Reference proteome</keyword>